<dbReference type="Proteomes" id="UP000030451">
    <property type="component" value="Unassembled WGS sequence"/>
</dbReference>
<comment type="caution">
    <text evidence="2">The sequence shown here is derived from an EMBL/GenBank/DDBJ whole genome shotgun (WGS) entry which is preliminary data.</text>
</comment>
<dbReference type="AlphaFoldDB" id="A0A0A5JJF7"/>
<dbReference type="RefSeq" id="WP_038191507.1">
    <property type="nucleotide sequence ID" value="NZ_JRWP01000028.1"/>
</dbReference>
<dbReference type="OrthoDB" id="5295757at2"/>
<dbReference type="PANTHER" id="PTHR37530">
    <property type="entry name" value="OUTER MEMBRANE PROTEIN SLP"/>
    <property type="match status" value="1"/>
</dbReference>
<accession>A0A0A5JJF7</accession>
<name>A0A0A5JJF7_PHOS4</name>
<feature type="signal peptide" evidence="1">
    <location>
        <begin position="1"/>
        <end position="21"/>
    </location>
</feature>
<organism evidence="2 3">
    <name type="scientific">Photobacterium sp. (strain ATCC 43367)</name>
    <dbReference type="NCBI Taxonomy" id="379097"/>
    <lineage>
        <taxon>Bacteria</taxon>
        <taxon>Pseudomonadati</taxon>
        <taxon>Pseudomonadota</taxon>
        <taxon>Gammaproteobacteria</taxon>
        <taxon>Vibrionales</taxon>
        <taxon>Vibrionaceae</taxon>
        <taxon>Vibrio</taxon>
        <taxon>Vibrio oreintalis group</taxon>
    </lineage>
</organism>
<dbReference type="PIRSF" id="PIRSF004982">
    <property type="entry name" value="SlP"/>
    <property type="match status" value="1"/>
</dbReference>
<reference evidence="2 3" key="1">
    <citation type="submission" date="2014-10" db="EMBL/GenBank/DDBJ databases">
        <title>Genome sequencing of Vibrio sinaloensis T08.</title>
        <authorList>
            <person name="Chan K.-G."/>
            <person name="Mohamad N.I."/>
        </authorList>
    </citation>
    <scope>NUCLEOTIDE SEQUENCE [LARGE SCALE GENOMIC DNA]</scope>
    <source>
        <strain evidence="2 3">T08</strain>
    </source>
</reference>
<gene>
    <name evidence="2" type="ORF">NM06_13570</name>
</gene>
<dbReference type="PROSITE" id="PS51257">
    <property type="entry name" value="PROKAR_LIPOPROTEIN"/>
    <property type="match status" value="1"/>
</dbReference>
<evidence type="ECO:0000256" key="1">
    <source>
        <dbReference type="SAM" id="SignalP"/>
    </source>
</evidence>
<proteinExistence type="predicted"/>
<dbReference type="GO" id="GO:0019867">
    <property type="term" value="C:outer membrane"/>
    <property type="evidence" value="ECO:0007669"/>
    <property type="project" value="InterPro"/>
</dbReference>
<evidence type="ECO:0000313" key="2">
    <source>
        <dbReference type="EMBL" id="KGY08058.1"/>
    </source>
</evidence>
<dbReference type="Pfam" id="PF03843">
    <property type="entry name" value="Slp"/>
    <property type="match status" value="1"/>
</dbReference>
<sequence length="183" mass="20373">MTIFSRSLFVTISLLLLSACSTLPENLKSEDPQLVSDYTVWQSKPTASGDVRLGGVIAKVTNLQSKTRVEVVNLPISSNGKPDISQEPQGRFVGYIDGYAEPASLAQGRLITLLGQSIGTEQGAVGDYEYAFPVMKVQGFHLWRIEERVRIQEVDSYLYPCRGLYCREMRHSSRQGTVIQEVK</sequence>
<dbReference type="STRING" id="379097.SE23_19110"/>
<keyword evidence="1" id="KW-0732">Signal</keyword>
<protein>
    <submittedName>
        <fullName evidence="2">Starvation-inducible protein</fullName>
    </submittedName>
</protein>
<evidence type="ECO:0000313" key="3">
    <source>
        <dbReference type="Proteomes" id="UP000030451"/>
    </source>
</evidence>
<dbReference type="EMBL" id="JRWP01000028">
    <property type="protein sequence ID" value="KGY08058.1"/>
    <property type="molecule type" value="Genomic_DNA"/>
</dbReference>
<dbReference type="PANTHER" id="PTHR37530:SF1">
    <property type="entry name" value="OUTER MEMBRANE PROTEIN SLP"/>
    <property type="match status" value="1"/>
</dbReference>
<feature type="chain" id="PRO_5002024592" evidence="1">
    <location>
        <begin position="22"/>
        <end position="183"/>
    </location>
</feature>
<dbReference type="InterPro" id="IPR004658">
    <property type="entry name" value="OMP_Slp"/>
</dbReference>
<dbReference type="NCBIfam" id="TIGR00752">
    <property type="entry name" value="slp"/>
    <property type="match status" value="1"/>
</dbReference>